<dbReference type="Pfam" id="PF10446">
    <property type="entry name" value="DUF2457"/>
    <property type="match status" value="1"/>
</dbReference>
<feature type="compositionally biased region" description="Polar residues" evidence="1">
    <location>
        <begin position="453"/>
        <end position="466"/>
    </location>
</feature>
<feature type="compositionally biased region" description="Acidic residues" evidence="1">
    <location>
        <begin position="382"/>
        <end position="448"/>
    </location>
</feature>
<feature type="compositionally biased region" description="Low complexity" evidence="1">
    <location>
        <begin position="472"/>
        <end position="491"/>
    </location>
</feature>
<feature type="compositionally biased region" description="Polar residues" evidence="1">
    <location>
        <begin position="307"/>
        <end position="316"/>
    </location>
</feature>
<accession>A0A165IMV7</accession>
<name>A0A165IMV7_XYLHT</name>
<dbReference type="AlphaFoldDB" id="A0A165IMV7"/>
<feature type="compositionally biased region" description="Acidic residues" evidence="1">
    <location>
        <begin position="573"/>
        <end position="586"/>
    </location>
</feature>
<feature type="compositionally biased region" description="Basic and acidic residues" evidence="1">
    <location>
        <begin position="500"/>
        <end position="509"/>
    </location>
</feature>
<feature type="compositionally biased region" description="Basic residues" evidence="1">
    <location>
        <begin position="738"/>
        <end position="751"/>
    </location>
</feature>
<gene>
    <name evidence="2" type="ORF">L228DRAFT_236249</name>
</gene>
<keyword evidence="3" id="KW-1185">Reference proteome</keyword>
<dbReference type="STRING" id="1328760.A0A165IMV7"/>
<dbReference type="OMA" id="ITLNDCM"/>
<reference evidence="2 3" key="1">
    <citation type="journal article" date="2016" name="Fungal Biol.">
        <title>The genome of Xylona heveae provides a window into fungal endophytism.</title>
        <authorList>
            <person name="Gazis R."/>
            <person name="Kuo A."/>
            <person name="Riley R."/>
            <person name="LaButti K."/>
            <person name="Lipzen A."/>
            <person name="Lin J."/>
            <person name="Amirebrahimi M."/>
            <person name="Hesse C.N."/>
            <person name="Spatafora J.W."/>
            <person name="Henrissat B."/>
            <person name="Hainaut M."/>
            <person name="Grigoriev I.V."/>
            <person name="Hibbett D.S."/>
        </authorList>
    </citation>
    <scope>NUCLEOTIDE SEQUENCE [LARGE SCALE GENOMIC DNA]</scope>
    <source>
        <strain evidence="2 3">TC161</strain>
    </source>
</reference>
<dbReference type="Proteomes" id="UP000076632">
    <property type="component" value="Unassembled WGS sequence"/>
</dbReference>
<evidence type="ECO:0000256" key="1">
    <source>
        <dbReference type="SAM" id="MobiDB-lite"/>
    </source>
</evidence>
<feature type="compositionally biased region" description="Polar residues" evidence="1">
    <location>
        <begin position="257"/>
        <end position="272"/>
    </location>
</feature>
<sequence>MPYRQHHYYRAPSAHETLTLHNLPLTATLTSNGEDELAAEADEPPDEPLHFGRLAAWNPHDAHFVAHCAYVKSIPSQQADRRESLLTRALLTSPDNVADEAHLPSVSHFSRASRTASTWSNASAASTADLTSDGGLTSPTRTNSPSPPQPPSHLHRVGSPKAALLNKLHAGADPNHPRLLPSTTDTSEHESAVEAGLGRKRCITFACGRKSPASDSQSQAGVKSDAGNTSKDSKLAQQPQPQPQPQPRRCMIKFVCNSRSDSPQTNTPSPAHQPSPDLGARESMTESLQPPQSPSSRSHRDSDSTVRNESTGSAIQIPSPLQKPSTRSDPGPEKPEGSRFHEFASSFDEEDDWVNESTVHKERLTVNDTLKKENAIRKMGEEVEQEAEDEANDEDEDEEDAADEDEVSDFSSSSEDEDEDEDEDVVSEGGNETDNEEGFAESDEESDAASDYQFWTPTVKNVSSTAHIEMIRPSPRRSASESSLESHQSPRQTAEMKAQLAEKTKDLAKARRRSRAIARQDTPELPDSTDFVCGTFDEDRPLEAAYVSCLEERKRAKYAPVPQDIDPSFPLSDPDDEDDDESEEEVVDRGRRGSRGRNSPKGQGVVAKKVSPRDSPKRLRSPPPPPRRNVCRSPPPARNLFAHSPRRLRSPPPARHLRSPPATRTVSPGPRVRTPDGCPAFGGHQLTRTKSLPRTPNPFRYYDRELQAAIAEPLSPPGTELRARRAIDIVKGLEKKRQRRKQKFWQKHYRHAGKEKEKKPQPGKGLERMRELGLEMAGKGKGAWFGHNNPQYMLSI</sequence>
<organism evidence="2 3">
    <name type="scientific">Xylona heveae (strain CBS 132557 / TC161)</name>
    <dbReference type="NCBI Taxonomy" id="1328760"/>
    <lineage>
        <taxon>Eukaryota</taxon>
        <taxon>Fungi</taxon>
        <taxon>Dikarya</taxon>
        <taxon>Ascomycota</taxon>
        <taxon>Pezizomycotina</taxon>
        <taxon>Xylonomycetes</taxon>
        <taxon>Xylonales</taxon>
        <taxon>Xylonaceae</taxon>
        <taxon>Xylona</taxon>
    </lineage>
</organism>
<feature type="compositionally biased region" description="Pro residues" evidence="1">
    <location>
        <begin position="621"/>
        <end position="637"/>
    </location>
</feature>
<evidence type="ECO:0000313" key="3">
    <source>
        <dbReference type="Proteomes" id="UP000076632"/>
    </source>
</evidence>
<feature type="compositionally biased region" description="Low complexity" evidence="1">
    <location>
        <begin position="110"/>
        <end position="144"/>
    </location>
</feature>
<dbReference type="GeneID" id="28895944"/>
<evidence type="ECO:0000313" key="2">
    <source>
        <dbReference type="EMBL" id="KZF25125.1"/>
    </source>
</evidence>
<feature type="compositionally biased region" description="Basic and acidic residues" evidence="1">
    <location>
        <begin position="330"/>
        <end position="342"/>
    </location>
</feature>
<feature type="compositionally biased region" description="Low complexity" evidence="1">
    <location>
        <begin position="287"/>
        <end position="296"/>
    </location>
</feature>
<proteinExistence type="predicted"/>
<dbReference type="RefSeq" id="XP_018190680.1">
    <property type="nucleotide sequence ID" value="XM_018330807.1"/>
</dbReference>
<feature type="region of interest" description="Disordered" evidence="1">
    <location>
        <begin position="738"/>
        <end position="765"/>
    </location>
</feature>
<dbReference type="InterPro" id="IPR018853">
    <property type="entry name" value="DUF2457"/>
</dbReference>
<dbReference type="OrthoDB" id="2011769at2759"/>
<dbReference type="EMBL" id="KV407455">
    <property type="protein sequence ID" value="KZF25125.1"/>
    <property type="molecule type" value="Genomic_DNA"/>
</dbReference>
<feature type="compositionally biased region" description="Polar residues" evidence="1">
    <location>
        <begin position="213"/>
        <end position="230"/>
    </location>
</feature>
<feature type="compositionally biased region" description="Basic and acidic residues" evidence="1">
    <location>
        <begin position="358"/>
        <end position="381"/>
    </location>
</feature>
<feature type="region of interest" description="Disordered" evidence="1">
    <location>
        <begin position="108"/>
        <end position="158"/>
    </location>
</feature>
<dbReference type="InParanoid" id="A0A165IMV7"/>
<feature type="region of interest" description="Disordered" evidence="1">
    <location>
        <begin position="209"/>
        <end position="535"/>
    </location>
</feature>
<feature type="compositionally biased region" description="Basic and acidic residues" evidence="1">
    <location>
        <begin position="752"/>
        <end position="765"/>
    </location>
</feature>
<feature type="region of interest" description="Disordered" evidence="1">
    <location>
        <begin position="553"/>
        <end position="699"/>
    </location>
</feature>
<protein>
    <submittedName>
        <fullName evidence="2">Uncharacterized protein</fullName>
    </submittedName>
</protein>
<feature type="region of interest" description="Disordered" evidence="1">
    <location>
        <begin position="171"/>
        <end position="195"/>
    </location>
</feature>